<evidence type="ECO:0000313" key="4">
    <source>
        <dbReference type="Proteomes" id="UP001429984"/>
    </source>
</evidence>
<keyword evidence="1" id="KW-0472">Membrane</keyword>
<dbReference type="InterPro" id="IPR049220">
    <property type="entry name" value="DUF6868"/>
</dbReference>
<organism evidence="3 4">
    <name type="scientific">Lysobacter niastensis</name>
    <dbReference type="NCBI Taxonomy" id="380629"/>
    <lineage>
        <taxon>Bacteria</taxon>
        <taxon>Pseudomonadati</taxon>
        <taxon>Pseudomonadota</taxon>
        <taxon>Gammaproteobacteria</taxon>
        <taxon>Lysobacterales</taxon>
        <taxon>Lysobacteraceae</taxon>
        <taxon>Lysobacter</taxon>
    </lineage>
</organism>
<sequence>MSIGMLKEFLLWCLVVNYGVLLVWFVVFVFGRSWLFGLHTRWFKLAPESFDVAHYSGMAIYKIGILLFNLAPFAALCFTAHGS</sequence>
<dbReference type="EMBL" id="JADLZT010000003">
    <property type="protein sequence ID" value="MBF6023418.1"/>
    <property type="molecule type" value="Genomic_DNA"/>
</dbReference>
<evidence type="ECO:0000256" key="1">
    <source>
        <dbReference type="SAM" id="Phobius"/>
    </source>
</evidence>
<proteinExistence type="predicted"/>
<feature type="transmembrane region" description="Helical" evidence="1">
    <location>
        <begin position="9"/>
        <end position="35"/>
    </location>
</feature>
<feature type="transmembrane region" description="Helical" evidence="1">
    <location>
        <begin position="55"/>
        <end position="78"/>
    </location>
</feature>
<comment type="caution">
    <text evidence="3">The sequence shown here is derived from an EMBL/GenBank/DDBJ whole genome shotgun (WGS) entry which is preliminary data.</text>
</comment>
<evidence type="ECO:0000259" key="2">
    <source>
        <dbReference type="Pfam" id="PF21742"/>
    </source>
</evidence>
<feature type="domain" description="DUF6868" evidence="2">
    <location>
        <begin position="1"/>
        <end position="78"/>
    </location>
</feature>
<keyword evidence="1" id="KW-0812">Transmembrane</keyword>
<name>A0ABS0B5N9_9GAMM</name>
<keyword evidence="1" id="KW-1133">Transmembrane helix</keyword>
<dbReference type="Pfam" id="PF21742">
    <property type="entry name" value="DUF6868"/>
    <property type="match status" value="1"/>
</dbReference>
<reference evidence="3 4" key="1">
    <citation type="submission" date="2020-11" db="EMBL/GenBank/DDBJ databases">
        <title>Draft Genome Sequence and Secondary Metabolite Biosynthetic Potential of the Lysobacter niastensis Type strain DSM 18481.</title>
        <authorList>
            <person name="Turrini P."/>
            <person name="Artuso I."/>
            <person name="Tescari M."/>
            <person name="Lugli G.A."/>
            <person name="Frangipani E."/>
            <person name="Ventura M."/>
            <person name="Visca P."/>
        </authorList>
    </citation>
    <scope>NUCLEOTIDE SEQUENCE [LARGE SCALE GENOMIC DNA]</scope>
    <source>
        <strain evidence="3 4">DSM 18481</strain>
    </source>
</reference>
<dbReference type="Proteomes" id="UP001429984">
    <property type="component" value="Unassembled WGS sequence"/>
</dbReference>
<evidence type="ECO:0000313" key="3">
    <source>
        <dbReference type="EMBL" id="MBF6023418.1"/>
    </source>
</evidence>
<dbReference type="RefSeq" id="WP_194930039.1">
    <property type="nucleotide sequence ID" value="NZ_JADLZT010000003.1"/>
</dbReference>
<accession>A0ABS0B5N9</accession>
<keyword evidence="4" id="KW-1185">Reference proteome</keyword>
<gene>
    <name evidence="3" type="ORF">IU514_05160</name>
</gene>
<protein>
    <recommendedName>
        <fullName evidence="2">DUF6868 domain-containing protein</fullName>
    </recommendedName>
</protein>